<keyword evidence="1" id="KW-0238">DNA-binding</keyword>
<evidence type="ECO:0000313" key="2">
    <source>
        <dbReference type="Proteomes" id="UP000823773"/>
    </source>
</evidence>
<dbReference type="EMBL" id="JAGGJR010000009">
    <property type="protein sequence ID" value="MBP1875048.1"/>
    <property type="molecule type" value="Genomic_DNA"/>
</dbReference>
<reference evidence="1" key="1">
    <citation type="submission" date="2021-03" db="EMBL/GenBank/DDBJ databases">
        <title>Genomic Encyclopedia of Type Strains, Phase IV (KMG-IV): sequencing the most valuable type-strain genomes for metagenomic binning, comparative biology and taxonomic classification.</title>
        <authorList>
            <person name="Goeker M."/>
        </authorList>
    </citation>
    <scope>NUCLEOTIDE SEQUENCE</scope>
    <source>
        <strain evidence="1">DSM 18131</strain>
    </source>
</reference>
<dbReference type="Proteomes" id="UP000823773">
    <property type="component" value="Unassembled WGS sequence"/>
</dbReference>
<proteinExistence type="predicted"/>
<name>A0ACC5T2E9_ENSAD</name>
<accession>A0ACC5T2E9</accession>
<comment type="caution">
    <text evidence="1">The sequence shown here is derived from an EMBL/GenBank/DDBJ whole genome shotgun (WGS) entry which is preliminary data.</text>
</comment>
<protein>
    <submittedName>
        <fullName evidence="1">DNA-binding MarR family transcriptional regulator</fullName>
    </submittedName>
</protein>
<organism evidence="1 2">
    <name type="scientific">Ensifer adhaerens</name>
    <name type="common">Sinorhizobium morelense</name>
    <dbReference type="NCBI Taxonomy" id="106592"/>
    <lineage>
        <taxon>Bacteria</taxon>
        <taxon>Pseudomonadati</taxon>
        <taxon>Pseudomonadota</taxon>
        <taxon>Alphaproteobacteria</taxon>
        <taxon>Hyphomicrobiales</taxon>
        <taxon>Rhizobiaceae</taxon>
        <taxon>Sinorhizobium/Ensifer group</taxon>
        <taxon>Ensifer</taxon>
    </lineage>
</organism>
<sequence length="163" mass="17107">MNDPLRTPAGDAFAEFAISVLRLAGPLTAAGDVLARPSGQTSARWQVLAAANHAPMSVADAARALGLARQGVQRIADLLESEGLIAYGDNPAHQRAKLMVPTPRGEEVLDEIKARQAVWADAFGAELGEERLQQATALIGEAIAMLRDRPTTVWSAGSASGDL</sequence>
<keyword evidence="2" id="KW-1185">Reference proteome</keyword>
<gene>
    <name evidence="1" type="ORF">J2Z19_004781</name>
</gene>
<evidence type="ECO:0000313" key="1">
    <source>
        <dbReference type="EMBL" id="MBP1875048.1"/>
    </source>
</evidence>